<keyword evidence="1" id="KW-1133">Transmembrane helix</keyword>
<proteinExistence type="predicted"/>
<protein>
    <submittedName>
        <fullName evidence="2">Uncharacterized protein</fullName>
    </submittedName>
</protein>
<name>A0A6C0KQB7_9ZZZZ</name>
<dbReference type="AlphaFoldDB" id="A0A6C0KQB7"/>
<reference evidence="2" key="1">
    <citation type="journal article" date="2020" name="Nature">
        <title>Giant virus diversity and host interactions through global metagenomics.</title>
        <authorList>
            <person name="Schulz F."/>
            <person name="Roux S."/>
            <person name="Paez-Espino D."/>
            <person name="Jungbluth S."/>
            <person name="Walsh D.A."/>
            <person name="Denef V.J."/>
            <person name="McMahon K.D."/>
            <person name="Konstantinidis K.T."/>
            <person name="Eloe-Fadrosh E.A."/>
            <person name="Kyrpides N.C."/>
            <person name="Woyke T."/>
        </authorList>
    </citation>
    <scope>NUCLEOTIDE SEQUENCE</scope>
    <source>
        <strain evidence="2">GVMAG-S-3300013014-104</strain>
    </source>
</reference>
<keyword evidence="1" id="KW-0812">Transmembrane</keyword>
<feature type="transmembrane region" description="Helical" evidence="1">
    <location>
        <begin position="31"/>
        <end position="51"/>
    </location>
</feature>
<dbReference type="EMBL" id="MN740943">
    <property type="protein sequence ID" value="QHU18917.1"/>
    <property type="molecule type" value="Genomic_DNA"/>
</dbReference>
<evidence type="ECO:0000256" key="1">
    <source>
        <dbReference type="SAM" id="Phobius"/>
    </source>
</evidence>
<organism evidence="2">
    <name type="scientific">viral metagenome</name>
    <dbReference type="NCBI Taxonomy" id="1070528"/>
    <lineage>
        <taxon>unclassified sequences</taxon>
        <taxon>metagenomes</taxon>
        <taxon>organismal metagenomes</taxon>
    </lineage>
</organism>
<keyword evidence="1" id="KW-0472">Membrane</keyword>
<sequence>MSASSIISILGLSILLMYSLSKILEFYGIGINVYGSYMAFYIFILISIFILPRNYSGII</sequence>
<evidence type="ECO:0000313" key="2">
    <source>
        <dbReference type="EMBL" id="QHU18917.1"/>
    </source>
</evidence>
<accession>A0A6C0KQB7</accession>